<feature type="region of interest" description="Disordered" evidence="1">
    <location>
        <begin position="207"/>
        <end position="228"/>
    </location>
</feature>
<feature type="chain" id="PRO_5014072108" evidence="2">
    <location>
        <begin position="25"/>
        <end position="269"/>
    </location>
</feature>
<feature type="signal peptide" evidence="2">
    <location>
        <begin position="1"/>
        <end position="24"/>
    </location>
</feature>
<dbReference type="EMBL" id="PGOL01001705">
    <property type="protein sequence ID" value="PKI55367.1"/>
    <property type="molecule type" value="Genomic_DNA"/>
</dbReference>
<sequence>MASPSSSLSIAFFIALSITSLAHARESQFFSKATKETTTVHVPNSEQQKQQDETLTKQQVDEPNFIPQTTPNGYGLYGHETGQLPPSATTTTTEERLPYRTTTTTPTVPEESLYGKYEQNTDNYEQNKQINGKNNYYYNKESYVTDEERAAGLGNRYTTTSASLADRNNYYSGGNSYGNAKQEGMSDTRFMENGKYYYDIDNEEKYNPNYRSQNTRTTSRSSEYNPNMMNGGYYGNNYKNSNYKYNGNTMGGYEQNQEEFQDVQDEFVP</sequence>
<evidence type="ECO:0000313" key="5">
    <source>
        <dbReference type="Proteomes" id="UP000197138"/>
    </source>
</evidence>
<feature type="compositionally biased region" description="Low complexity" evidence="1">
    <location>
        <begin position="211"/>
        <end position="228"/>
    </location>
</feature>
<reference evidence="3" key="2">
    <citation type="submission" date="2017-06" db="EMBL/GenBank/DDBJ databases">
        <title>The pomegranate genome and the genomics of punicalagin biosynthesis.</title>
        <authorList>
            <person name="Xu C."/>
        </authorList>
    </citation>
    <scope>NUCLEOTIDE SEQUENCE [LARGE SCALE GENOMIC DNA]</scope>
    <source>
        <tissue evidence="3">Fresh leaf</tissue>
    </source>
</reference>
<feature type="region of interest" description="Disordered" evidence="1">
    <location>
        <begin position="35"/>
        <end position="108"/>
    </location>
</feature>
<accession>A0A218Y2U5</accession>
<dbReference type="PANTHER" id="PTHR35274:SF2">
    <property type="entry name" value="E6-LIKE PROTEIN"/>
    <property type="match status" value="1"/>
</dbReference>
<dbReference type="Proteomes" id="UP000233551">
    <property type="component" value="Unassembled WGS sequence"/>
</dbReference>
<dbReference type="PANTHER" id="PTHR35274">
    <property type="entry name" value="E6-LIKE PROTEIN"/>
    <property type="match status" value="1"/>
</dbReference>
<gene>
    <name evidence="3" type="ORF">CDL15_Pgr000140</name>
    <name evidence="4" type="ORF">CRG98_024218</name>
</gene>
<dbReference type="InterPro" id="IPR040290">
    <property type="entry name" value="Prot_E6-like"/>
</dbReference>
<dbReference type="AlphaFoldDB" id="A0A218Y2U5"/>
<keyword evidence="2" id="KW-0732">Signal</keyword>
<dbReference type="STRING" id="22663.A0A218Y2U5"/>
<reference evidence="5" key="1">
    <citation type="journal article" date="2017" name="Plant J.">
        <title>The pomegranate (Punica granatum L.) genome and the genomics of punicalagin biosynthesis.</title>
        <authorList>
            <person name="Qin G."/>
            <person name="Xu C."/>
            <person name="Ming R."/>
            <person name="Tang H."/>
            <person name="Guyot R."/>
            <person name="Kramer E.M."/>
            <person name="Hu Y."/>
            <person name="Yi X."/>
            <person name="Qi Y."/>
            <person name="Xu X."/>
            <person name="Gao Z."/>
            <person name="Pan H."/>
            <person name="Jian J."/>
            <person name="Tian Y."/>
            <person name="Yue Z."/>
            <person name="Xu Y."/>
        </authorList>
    </citation>
    <scope>NUCLEOTIDE SEQUENCE [LARGE SCALE GENOMIC DNA]</scope>
    <source>
        <strain evidence="5">cv. Dabenzi</strain>
    </source>
</reference>
<evidence type="ECO:0000313" key="6">
    <source>
        <dbReference type="Proteomes" id="UP000233551"/>
    </source>
</evidence>
<evidence type="ECO:0000313" key="4">
    <source>
        <dbReference type="EMBL" id="PKI55367.1"/>
    </source>
</evidence>
<dbReference type="GeneID" id="116206258"/>
<evidence type="ECO:0000256" key="2">
    <source>
        <dbReference type="SAM" id="SignalP"/>
    </source>
</evidence>
<dbReference type="Proteomes" id="UP000197138">
    <property type="component" value="Unassembled WGS sequence"/>
</dbReference>
<reference evidence="4 6" key="3">
    <citation type="submission" date="2017-11" db="EMBL/GenBank/DDBJ databases">
        <title>De-novo sequencing of pomegranate (Punica granatum L.) genome.</title>
        <authorList>
            <person name="Akparov Z."/>
            <person name="Amiraslanov A."/>
            <person name="Hajiyeva S."/>
            <person name="Abbasov M."/>
            <person name="Kaur K."/>
            <person name="Hamwieh A."/>
            <person name="Solovyev V."/>
            <person name="Salamov A."/>
            <person name="Braich B."/>
            <person name="Kosarev P."/>
            <person name="Mahmoud A."/>
            <person name="Hajiyev E."/>
            <person name="Babayeva S."/>
            <person name="Izzatullayeva V."/>
            <person name="Mammadov A."/>
            <person name="Mammadov A."/>
            <person name="Sharifova S."/>
            <person name="Ojaghi J."/>
            <person name="Eynullazada K."/>
            <person name="Bayramov B."/>
            <person name="Abdulazimova A."/>
            <person name="Shahmuradov I."/>
        </authorList>
    </citation>
    <scope>NUCLEOTIDE SEQUENCE [LARGE SCALE GENOMIC DNA]</scope>
    <source>
        <strain evidence="4">AG2017</strain>
        <strain evidence="6">cv. AG2017</strain>
        <tissue evidence="4">Leaf</tissue>
    </source>
</reference>
<protein>
    <submittedName>
        <fullName evidence="3">Uncharacterized protein</fullName>
    </submittedName>
</protein>
<evidence type="ECO:0000256" key="1">
    <source>
        <dbReference type="SAM" id="MobiDB-lite"/>
    </source>
</evidence>
<evidence type="ECO:0000313" key="3">
    <source>
        <dbReference type="EMBL" id="OWM91196.1"/>
    </source>
</evidence>
<organism evidence="3 5">
    <name type="scientific">Punica granatum</name>
    <name type="common">Pomegranate</name>
    <dbReference type="NCBI Taxonomy" id="22663"/>
    <lineage>
        <taxon>Eukaryota</taxon>
        <taxon>Viridiplantae</taxon>
        <taxon>Streptophyta</taxon>
        <taxon>Embryophyta</taxon>
        <taxon>Tracheophyta</taxon>
        <taxon>Spermatophyta</taxon>
        <taxon>Magnoliopsida</taxon>
        <taxon>eudicotyledons</taxon>
        <taxon>Gunneridae</taxon>
        <taxon>Pentapetalae</taxon>
        <taxon>rosids</taxon>
        <taxon>malvids</taxon>
        <taxon>Myrtales</taxon>
        <taxon>Lythraceae</taxon>
        <taxon>Punica</taxon>
    </lineage>
</organism>
<keyword evidence="6" id="KW-1185">Reference proteome</keyword>
<proteinExistence type="predicted"/>
<feature type="compositionally biased region" description="Polar residues" evidence="1">
    <location>
        <begin position="35"/>
        <end position="48"/>
    </location>
</feature>
<name>A0A218Y2U5_PUNGR</name>
<comment type="caution">
    <text evidence="3">The sequence shown here is derived from an EMBL/GenBank/DDBJ whole genome shotgun (WGS) entry which is preliminary data.</text>
</comment>
<dbReference type="OrthoDB" id="1306371at2759"/>
<dbReference type="EMBL" id="MTKT01000299">
    <property type="protein sequence ID" value="OWM91196.1"/>
    <property type="molecule type" value="Genomic_DNA"/>
</dbReference>